<dbReference type="EMBL" id="BNAH01000004">
    <property type="protein sequence ID" value="GHE85500.1"/>
    <property type="molecule type" value="Genomic_DNA"/>
</dbReference>
<dbReference type="Proteomes" id="UP000626370">
    <property type="component" value="Unassembled WGS sequence"/>
</dbReference>
<keyword evidence="1" id="KW-1133">Transmembrane helix</keyword>
<keyword evidence="3" id="KW-1185">Reference proteome</keyword>
<evidence type="ECO:0000313" key="2">
    <source>
        <dbReference type="EMBL" id="GHE85500.1"/>
    </source>
</evidence>
<evidence type="ECO:0000256" key="1">
    <source>
        <dbReference type="SAM" id="Phobius"/>
    </source>
</evidence>
<proteinExistence type="predicted"/>
<comment type="caution">
    <text evidence="2">The sequence shown here is derived from an EMBL/GenBank/DDBJ whole genome shotgun (WGS) entry which is preliminary data.</text>
</comment>
<sequence length="265" mass="29997">MQFKILNWNIYMGIIISLVVALIVIVVGVNAIQQHKAKIEQEKRAKAAKQKAIIDETEELLVNMAHIPPNPKLTEILHQRSLNAAKAMLAIIPETKAFKTRVQEMQARLSATKDLNANTQTAETFILPDNEQQLVFILQTIKKLRAILRSEQSKGALDAQNFMAEDLKLDAMQLKINIESLHKRGKQAFQKEMLGSARQYFEKALQTLKDHPKQSEYTTAKTAELEEQLLDITEALKSTNAADAAKKAKAEEDDLDLLFQPKKKW</sequence>
<keyword evidence="1" id="KW-0472">Membrane</keyword>
<evidence type="ECO:0000313" key="3">
    <source>
        <dbReference type="Proteomes" id="UP000626370"/>
    </source>
</evidence>
<keyword evidence="1" id="KW-0812">Transmembrane</keyword>
<accession>A0ABQ3IJD9</accession>
<protein>
    <submittedName>
        <fullName evidence="2">DNA repair ATPase</fullName>
    </submittedName>
</protein>
<organism evidence="2 3">
    <name type="scientific">Thalassotalea profundi</name>
    <dbReference type="NCBI Taxonomy" id="2036687"/>
    <lineage>
        <taxon>Bacteria</taxon>
        <taxon>Pseudomonadati</taxon>
        <taxon>Pseudomonadota</taxon>
        <taxon>Gammaproteobacteria</taxon>
        <taxon>Alteromonadales</taxon>
        <taxon>Colwelliaceae</taxon>
        <taxon>Thalassotalea</taxon>
    </lineage>
</organism>
<name>A0ABQ3IJD9_9GAMM</name>
<gene>
    <name evidence="2" type="ORF">GCM10011501_13190</name>
</gene>
<feature type="transmembrane region" description="Helical" evidence="1">
    <location>
        <begin position="12"/>
        <end position="32"/>
    </location>
</feature>
<reference evidence="3" key="1">
    <citation type="journal article" date="2019" name="Int. J. Syst. Evol. Microbiol.">
        <title>The Global Catalogue of Microorganisms (GCM) 10K type strain sequencing project: providing services to taxonomists for standard genome sequencing and annotation.</title>
        <authorList>
            <consortium name="The Broad Institute Genomics Platform"/>
            <consortium name="The Broad Institute Genome Sequencing Center for Infectious Disease"/>
            <person name="Wu L."/>
            <person name="Ma J."/>
        </authorList>
    </citation>
    <scope>NUCLEOTIDE SEQUENCE [LARGE SCALE GENOMIC DNA]</scope>
    <source>
        <strain evidence="3">CGMCC 1.15922</strain>
    </source>
</reference>